<gene>
    <name evidence="11" type="ORF">GCM10022215_41720</name>
</gene>
<dbReference type="Pfam" id="PF00909">
    <property type="entry name" value="Ammonium_transp"/>
    <property type="match status" value="1"/>
</dbReference>
<evidence type="ECO:0000256" key="5">
    <source>
        <dbReference type="ARBA" id="ARBA00022989"/>
    </source>
</evidence>
<evidence type="ECO:0000256" key="8">
    <source>
        <dbReference type="ARBA" id="ARBA00050025"/>
    </source>
</evidence>
<dbReference type="InterPro" id="IPR024041">
    <property type="entry name" value="NH4_transpt_AmtB-like_dom"/>
</dbReference>
<sequence>MDGYYAFMLVATALVLMMTVPALALFYGGMSRSKSVLNMMMMSYIAAAIVGILYVAIGWSMGWSGDGVFFADPFALAWLDGVEPTFFIGVMFQLTFAVITVALISGAVADRMKFSAWVLFVPVWAVLVYFPMAHMVFSCSDSALICSKIGAQDYAGGTAVHINAGVAGLVLVLLLGKRLGFGKDPMRPHNLTLTMLGAGLLWFGWYGFNVGSIVIGYDPTDPNSFELERFVSETGRTFTNTTLATMAAIIGWLIVERVLHGKATSLGAASGIVAGLVAITPACGAVDLSGAVAIGFIAGAVCAWAVGLKFKLGYDDSLDVVGVHLVGGVIGTVLIGLFSTSDGAGGIDGLFYGGGWGSLGDQTLGALVAIGYSGVLTLIIGLAIKFTIGLRLDEDDEVGGIDLAAHGESAYDLHSGVGSGSGLLSSEGVKA</sequence>
<feature type="transmembrane region" description="Helical" evidence="9">
    <location>
        <begin position="154"/>
        <end position="175"/>
    </location>
</feature>
<evidence type="ECO:0000256" key="1">
    <source>
        <dbReference type="ARBA" id="ARBA00004141"/>
    </source>
</evidence>
<feature type="transmembrane region" description="Helical" evidence="9">
    <location>
        <begin position="237"/>
        <end position="255"/>
    </location>
</feature>
<keyword evidence="4 9" id="KW-0812">Transmembrane</keyword>
<evidence type="ECO:0000256" key="2">
    <source>
        <dbReference type="ARBA" id="ARBA00005887"/>
    </source>
</evidence>
<dbReference type="InterPro" id="IPR001905">
    <property type="entry name" value="Ammonium_transpt"/>
</dbReference>
<dbReference type="Gene3D" id="1.10.3430.10">
    <property type="entry name" value="Ammonium transporter AmtB like domains"/>
    <property type="match status" value="1"/>
</dbReference>
<evidence type="ECO:0000313" key="12">
    <source>
        <dbReference type="Proteomes" id="UP001501495"/>
    </source>
</evidence>
<proteinExistence type="inferred from homology"/>
<dbReference type="PANTHER" id="PTHR43029">
    <property type="entry name" value="AMMONIUM TRANSPORTER MEP2"/>
    <property type="match status" value="1"/>
</dbReference>
<accession>A0ABP7Y1N0</accession>
<feature type="transmembrane region" description="Helical" evidence="9">
    <location>
        <begin position="196"/>
        <end position="217"/>
    </location>
</feature>
<name>A0ABP7Y1N0_9ACTN</name>
<dbReference type="SUPFAM" id="SSF111352">
    <property type="entry name" value="Ammonium transporter"/>
    <property type="match status" value="1"/>
</dbReference>
<evidence type="ECO:0000256" key="4">
    <source>
        <dbReference type="ARBA" id="ARBA00022692"/>
    </source>
</evidence>
<organism evidence="11 12">
    <name type="scientific">Nocardioides fonticola</name>
    <dbReference type="NCBI Taxonomy" id="450363"/>
    <lineage>
        <taxon>Bacteria</taxon>
        <taxon>Bacillati</taxon>
        <taxon>Actinomycetota</taxon>
        <taxon>Actinomycetes</taxon>
        <taxon>Propionibacteriales</taxon>
        <taxon>Nocardioidaceae</taxon>
        <taxon>Nocardioides</taxon>
    </lineage>
</organism>
<feature type="transmembrane region" description="Helical" evidence="9">
    <location>
        <begin position="6"/>
        <end position="29"/>
    </location>
</feature>
<keyword evidence="5 9" id="KW-1133">Transmembrane helix</keyword>
<dbReference type="PANTHER" id="PTHR43029:SF10">
    <property type="entry name" value="AMMONIUM TRANSPORTER MEP2"/>
    <property type="match status" value="1"/>
</dbReference>
<evidence type="ECO:0000313" key="11">
    <source>
        <dbReference type="EMBL" id="GAA4129312.1"/>
    </source>
</evidence>
<keyword evidence="3 9" id="KW-0813">Transport</keyword>
<keyword evidence="7 9" id="KW-0924">Ammonia transport</keyword>
<feature type="transmembrane region" description="Helical" evidence="9">
    <location>
        <begin position="288"/>
        <end position="308"/>
    </location>
</feature>
<dbReference type="PROSITE" id="PS01219">
    <property type="entry name" value="AMMONIUM_TRANSP"/>
    <property type="match status" value="1"/>
</dbReference>
<reference evidence="12" key="1">
    <citation type="journal article" date="2019" name="Int. J. Syst. Evol. Microbiol.">
        <title>The Global Catalogue of Microorganisms (GCM) 10K type strain sequencing project: providing services to taxonomists for standard genome sequencing and annotation.</title>
        <authorList>
            <consortium name="The Broad Institute Genomics Platform"/>
            <consortium name="The Broad Institute Genome Sequencing Center for Infectious Disease"/>
            <person name="Wu L."/>
            <person name="Ma J."/>
        </authorList>
    </citation>
    <scope>NUCLEOTIDE SEQUENCE [LARGE SCALE GENOMIC DNA]</scope>
    <source>
        <strain evidence="12">JCM 16703</strain>
    </source>
</reference>
<protein>
    <recommendedName>
        <fullName evidence="8 9">Ammonium transporter</fullName>
    </recommendedName>
</protein>
<feature type="domain" description="Ammonium transporter AmtB-like" evidence="10">
    <location>
        <begin position="6"/>
        <end position="411"/>
    </location>
</feature>
<dbReference type="InterPro" id="IPR018047">
    <property type="entry name" value="Ammonium_transpt_CS"/>
</dbReference>
<dbReference type="InterPro" id="IPR029020">
    <property type="entry name" value="Ammonium/urea_transptr"/>
</dbReference>
<feature type="transmembrane region" description="Helical" evidence="9">
    <location>
        <begin position="85"/>
        <end position="109"/>
    </location>
</feature>
<evidence type="ECO:0000256" key="7">
    <source>
        <dbReference type="ARBA" id="ARBA00023177"/>
    </source>
</evidence>
<comment type="subcellular location">
    <subcellularLocation>
        <location evidence="9">Cell membrane</location>
        <topology evidence="9">Multi-pass membrane protein</topology>
    </subcellularLocation>
    <subcellularLocation>
        <location evidence="1">Membrane</location>
        <topology evidence="1">Multi-pass membrane protein</topology>
    </subcellularLocation>
</comment>
<feature type="transmembrane region" description="Helical" evidence="9">
    <location>
        <begin position="116"/>
        <end position="134"/>
    </location>
</feature>
<keyword evidence="12" id="KW-1185">Reference proteome</keyword>
<evidence type="ECO:0000256" key="6">
    <source>
        <dbReference type="ARBA" id="ARBA00023136"/>
    </source>
</evidence>
<evidence type="ECO:0000256" key="9">
    <source>
        <dbReference type="RuleBase" id="RU362002"/>
    </source>
</evidence>
<evidence type="ECO:0000259" key="10">
    <source>
        <dbReference type="Pfam" id="PF00909"/>
    </source>
</evidence>
<feature type="transmembrane region" description="Helical" evidence="9">
    <location>
        <begin position="364"/>
        <end position="384"/>
    </location>
</feature>
<keyword evidence="6 9" id="KW-0472">Membrane</keyword>
<dbReference type="NCBIfam" id="TIGR00836">
    <property type="entry name" value="amt"/>
    <property type="match status" value="1"/>
</dbReference>
<dbReference type="EMBL" id="BAAAZH010000035">
    <property type="protein sequence ID" value="GAA4129312.1"/>
    <property type="molecule type" value="Genomic_DNA"/>
</dbReference>
<dbReference type="Proteomes" id="UP001501495">
    <property type="component" value="Unassembled WGS sequence"/>
</dbReference>
<feature type="transmembrane region" description="Helical" evidence="9">
    <location>
        <begin position="41"/>
        <end position="65"/>
    </location>
</feature>
<evidence type="ECO:0000256" key="3">
    <source>
        <dbReference type="ARBA" id="ARBA00022448"/>
    </source>
</evidence>
<feature type="transmembrane region" description="Helical" evidence="9">
    <location>
        <begin position="264"/>
        <end position="282"/>
    </location>
</feature>
<feature type="transmembrane region" description="Helical" evidence="9">
    <location>
        <begin position="320"/>
        <end position="338"/>
    </location>
</feature>
<comment type="caution">
    <text evidence="11">The sequence shown here is derived from an EMBL/GenBank/DDBJ whole genome shotgun (WGS) entry which is preliminary data.</text>
</comment>
<dbReference type="RefSeq" id="WP_344735465.1">
    <property type="nucleotide sequence ID" value="NZ_BAAAZH010000035.1"/>
</dbReference>
<comment type="similarity">
    <text evidence="2 9">Belongs to the ammonia transporter channel (TC 1.A.11.2) family.</text>
</comment>